<dbReference type="OrthoDB" id="10249045at2759"/>
<reference evidence="2 3" key="1">
    <citation type="journal article" date="2018" name="PLoS Pathog.">
        <title>Evolution of structural diversity of trichothecenes, a family of toxins produced by plant pathogenic and entomopathogenic fungi.</title>
        <authorList>
            <person name="Proctor R.H."/>
            <person name="McCormick S.P."/>
            <person name="Kim H.S."/>
            <person name="Cardoza R.E."/>
            <person name="Stanley A.M."/>
            <person name="Lindo L."/>
            <person name="Kelly A."/>
            <person name="Brown D.W."/>
            <person name="Lee T."/>
            <person name="Vaughan M.M."/>
            <person name="Alexander N.J."/>
            <person name="Busman M."/>
            <person name="Gutierrez S."/>
        </authorList>
    </citation>
    <scope>NUCLEOTIDE SEQUENCE [LARGE SCALE GENOMIC DNA]</scope>
    <source>
        <strain evidence="2 3">IBT 40837</strain>
    </source>
</reference>
<dbReference type="STRING" id="490622.A0A395NMT5"/>
<feature type="region of interest" description="Disordered" evidence="1">
    <location>
        <begin position="41"/>
        <end position="140"/>
    </location>
</feature>
<dbReference type="InterPro" id="IPR013943">
    <property type="entry name" value="Pet127"/>
</dbReference>
<name>A0A395NMT5_TRIAR</name>
<dbReference type="EMBL" id="PXOA01000303">
    <property type="protein sequence ID" value="RFU77157.1"/>
    <property type="molecule type" value="Genomic_DNA"/>
</dbReference>
<feature type="region of interest" description="Disordered" evidence="1">
    <location>
        <begin position="912"/>
        <end position="954"/>
    </location>
</feature>
<dbReference type="AlphaFoldDB" id="A0A395NMT5"/>
<comment type="caution">
    <text evidence="2">The sequence shown here is derived from an EMBL/GenBank/DDBJ whole genome shotgun (WGS) entry which is preliminary data.</text>
</comment>
<feature type="compositionally biased region" description="Basic and acidic residues" evidence="1">
    <location>
        <begin position="65"/>
        <end position="101"/>
    </location>
</feature>
<gene>
    <name evidence="2" type="ORF">TARUN_5065</name>
</gene>
<organism evidence="2 3">
    <name type="scientific">Trichoderma arundinaceum</name>
    <dbReference type="NCBI Taxonomy" id="490622"/>
    <lineage>
        <taxon>Eukaryota</taxon>
        <taxon>Fungi</taxon>
        <taxon>Dikarya</taxon>
        <taxon>Ascomycota</taxon>
        <taxon>Pezizomycotina</taxon>
        <taxon>Sordariomycetes</taxon>
        <taxon>Hypocreomycetidae</taxon>
        <taxon>Hypocreales</taxon>
        <taxon>Hypocreaceae</taxon>
        <taxon>Trichoderma</taxon>
    </lineage>
</organism>
<feature type="region of interest" description="Disordered" evidence="1">
    <location>
        <begin position="781"/>
        <end position="822"/>
    </location>
</feature>
<evidence type="ECO:0000313" key="3">
    <source>
        <dbReference type="Proteomes" id="UP000266272"/>
    </source>
</evidence>
<dbReference type="PANTHER" id="PTHR31014">
    <property type="entry name" value="MITOCHONDRIAL TRANSLATION SYSTEM COMPONENT PET127-RELATED"/>
    <property type="match status" value="1"/>
</dbReference>
<feature type="compositionally biased region" description="Polar residues" evidence="1">
    <location>
        <begin position="118"/>
        <end position="127"/>
    </location>
</feature>
<feature type="compositionally biased region" description="Basic and acidic residues" evidence="1">
    <location>
        <begin position="912"/>
        <end position="921"/>
    </location>
</feature>
<proteinExistence type="predicted"/>
<sequence length="954" mass="108848">MIHPFLRARPLAHCATLWAIRQQQPLIRTTLRSFTTTQVLDAKRERKRARAKRQQTLVKAKSRKASAEKPKRKTPPKDREPKSEESGKSALGRENEARKVAGESQDVAVPPSAGIWTSLKSRLQTSSSKRRPEKAVDMDNEQERVDVMTRYAEEPMAPEGLPSGKTTLSGKLGRGKRAKSQPGLDVKTIRPQHLKLCPVEEDALLPVPQLSHDLDRVLFNPGVYHMQDSRSLVFNFDPYLASIMPVKEFDFDALRRYVTSSKDVKLRQLSAAHGMKYCGSTSSMTSVLSHFHYLLSAWRRPNFAYLSRSLEPESYNFTALSRSPAAAFAHFNDGVYAFDSDKEYDTENILSLLGKSMEKLLTLPKEEFEKYRVTRSHQLSEEERNAQDSFHYTTLGDFMMRSQLDAHDPRLPGSGMFDLKTRAVVAVRMDVRGYEKGAGYEIQKRFGQWESFEREYYDMIRTVFLKYSLQVRMGRMDGIFVAYHNTQRIFGFQYISIDEMDVALHGTSDRRLGDQEFKTSVALLNELMDRAAKRFPGRTLRLHVETRPTKVPLTYFFVEPVTEEEMTTTQEAGKSKVEELERKLLILSEAEGEGKFEEAEEIAQTESQPSKDEGEQISEESSYQDPQNEAAWNVMMMKVEETVEDDSLGIGSVREAVQEALEQSGILNDKTELEIEQYLDAMVASLTAHSSKIKELRDRSDEPGDVAEPFRKHDTEAKLSAEEALVADQSESTKSDSVGDDLEIQNASLTDLILRATEGIDNKAQNLKAFQRMFADLATKTKQADVEPSEGGEKTPAEEEETLNEDQLIEDEDENEVADSVEQGERELLGMYVTIRNKVNGEYVERPTDIKKEDDFDWSIQYTITELPDRRAQTIYTKIKQRRKKAFLATQQPERADWHKMFQGKLPIYSKKGEQFREQRTQQEASSPLHVAWDREAQSHGSFMPAEEDTKKGE</sequence>
<protein>
    <submittedName>
        <fullName evidence="2">Mitochondrial membrane</fullName>
    </submittedName>
</protein>
<dbReference type="Pfam" id="PF08634">
    <property type="entry name" value="Pet127"/>
    <property type="match status" value="1"/>
</dbReference>
<dbReference type="Proteomes" id="UP000266272">
    <property type="component" value="Unassembled WGS sequence"/>
</dbReference>
<feature type="region of interest" description="Disordered" evidence="1">
    <location>
        <begin position="693"/>
        <end position="713"/>
    </location>
</feature>
<feature type="compositionally biased region" description="Acidic residues" evidence="1">
    <location>
        <begin position="798"/>
        <end position="819"/>
    </location>
</feature>
<accession>A0A395NMT5</accession>
<dbReference type="GO" id="GO:0005740">
    <property type="term" value="C:mitochondrial envelope"/>
    <property type="evidence" value="ECO:0007669"/>
    <property type="project" value="TreeGrafter"/>
</dbReference>
<evidence type="ECO:0000256" key="1">
    <source>
        <dbReference type="SAM" id="MobiDB-lite"/>
    </source>
</evidence>
<dbReference type="PANTHER" id="PTHR31014:SF0">
    <property type="entry name" value="MITOCHONDRIAL TRANSLATION SYSTEM COMPONENT PET127-RELATED"/>
    <property type="match status" value="1"/>
</dbReference>
<dbReference type="GO" id="GO:0000964">
    <property type="term" value="P:mitochondrial RNA 5'-end processing"/>
    <property type="evidence" value="ECO:0007669"/>
    <property type="project" value="TreeGrafter"/>
</dbReference>
<evidence type="ECO:0000313" key="2">
    <source>
        <dbReference type="EMBL" id="RFU77157.1"/>
    </source>
</evidence>
<feature type="region of interest" description="Disordered" evidence="1">
    <location>
        <begin position="593"/>
        <end position="627"/>
    </location>
</feature>
<feature type="region of interest" description="Disordered" evidence="1">
    <location>
        <begin position="156"/>
        <end position="183"/>
    </location>
</feature>
<keyword evidence="3" id="KW-1185">Reference proteome</keyword>